<dbReference type="GO" id="GO:1990811">
    <property type="term" value="C:MWP complex"/>
    <property type="evidence" value="ECO:0007669"/>
    <property type="project" value="TreeGrafter"/>
</dbReference>
<dbReference type="eggNOG" id="ENOG502RIXP">
    <property type="taxonomic scope" value="Eukaryota"/>
</dbReference>
<keyword evidence="2" id="KW-1185">Reference proteome</keyword>
<dbReference type="RefSeq" id="XP_007785805.1">
    <property type="nucleotide sequence ID" value="XM_007787615.1"/>
</dbReference>
<dbReference type="GO" id="GO:0005815">
    <property type="term" value="C:microtubule organizing center"/>
    <property type="evidence" value="ECO:0007669"/>
    <property type="project" value="TreeGrafter"/>
</dbReference>
<dbReference type="PANTHER" id="PTHR16220">
    <property type="entry name" value="WD REPEAT PROTEIN 8-RELATED"/>
    <property type="match status" value="1"/>
</dbReference>
<reference evidence="2" key="1">
    <citation type="journal article" date="2014" name="BMC Genomics">
        <title>Genome characteristics reveal the impact of lichenization on lichen-forming fungus Endocarpon pusillum Hedwig (Verrucariales, Ascomycota).</title>
        <authorList>
            <person name="Wang Y.-Y."/>
            <person name="Liu B."/>
            <person name="Zhang X.-Y."/>
            <person name="Zhou Q.-M."/>
            <person name="Zhang T."/>
            <person name="Li H."/>
            <person name="Yu Y.-F."/>
            <person name="Zhang X.-L."/>
            <person name="Hao X.-Y."/>
            <person name="Wang M."/>
            <person name="Wang L."/>
            <person name="Wei J.-C."/>
        </authorList>
    </citation>
    <scope>NUCLEOTIDE SEQUENCE [LARGE SCALE GENOMIC DNA]</scope>
    <source>
        <strain evidence="2">Z07020 / HMAS-L-300199</strain>
    </source>
</reference>
<sequence>MLRWAPEIYSTGEDDATAAEPEGHLLRAWLMVSDGHYLVVLCIDLDLRVASEPACTILAHYDLGSQLGKSSFIDFACNHEYAIILQIAGIQASIISLTRPERHDVANIKYPDNRGLSQSPNGKCLSILTRSEGQDLVVVFTMTQMGSIKSSTFTPLTHDAQGIMSCPEGNPLLCVWDAAAFGLRVLFFTANGHHLKQLDITAESMRLFQILPGFDGLGISKVDWLLCGGKAVLALFDSSGHLFLRRQLGDEKLLHSVATINHPAVIDGASYDVWQESQDGDHIFSRHFASFQARNIQGSAGADQMAVNATCQLVASKDSSRPWTLWIWDALTTQQPLAVVSFRDRIRQLLWHPMDPDLLVILTASKEPCFYLWHMKKEQPFVSNALNMNGRSEMCDCDATWLTGYLNGLPLLFLSWPRHYDAGILNIDQDIVIFKGILRQDHCHNG</sequence>
<dbReference type="HOGENOM" id="CLU_613980_0_0_1"/>
<evidence type="ECO:0000313" key="1">
    <source>
        <dbReference type="EMBL" id="ERF76835.1"/>
    </source>
</evidence>
<dbReference type="OMA" id="QCESEST"/>
<dbReference type="AlphaFoldDB" id="U1I0T3"/>
<dbReference type="Proteomes" id="UP000019373">
    <property type="component" value="Unassembled WGS sequence"/>
</dbReference>
<dbReference type="GO" id="GO:1990810">
    <property type="term" value="P:microtubule anchoring at mitotic spindle pole body"/>
    <property type="evidence" value="ECO:0007669"/>
    <property type="project" value="TreeGrafter"/>
</dbReference>
<name>U1I0T3_ENDPU</name>
<dbReference type="PANTHER" id="PTHR16220:SF0">
    <property type="entry name" value="WD REPEAT-CONTAINING PROTEIN WRAP73"/>
    <property type="match status" value="1"/>
</dbReference>
<organism evidence="1 2">
    <name type="scientific">Endocarpon pusillum (strain Z07020 / HMAS-L-300199)</name>
    <name type="common">Lichen-forming fungus</name>
    <dbReference type="NCBI Taxonomy" id="1263415"/>
    <lineage>
        <taxon>Eukaryota</taxon>
        <taxon>Fungi</taxon>
        <taxon>Dikarya</taxon>
        <taxon>Ascomycota</taxon>
        <taxon>Pezizomycotina</taxon>
        <taxon>Eurotiomycetes</taxon>
        <taxon>Chaetothyriomycetidae</taxon>
        <taxon>Verrucariales</taxon>
        <taxon>Verrucariaceae</taxon>
        <taxon>Endocarpon</taxon>
    </lineage>
</organism>
<dbReference type="EMBL" id="KE720688">
    <property type="protein sequence ID" value="ERF76835.1"/>
    <property type="molecule type" value="Genomic_DNA"/>
</dbReference>
<accession>U1I0T3</accession>
<dbReference type="GeneID" id="19242506"/>
<dbReference type="InterPro" id="IPR036322">
    <property type="entry name" value="WD40_repeat_dom_sf"/>
</dbReference>
<proteinExistence type="predicted"/>
<dbReference type="InterPro" id="IPR052778">
    <property type="entry name" value="Centrosome-WD_assoc"/>
</dbReference>
<dbReference type="OrthoDB" id="308690at2759"/>
<evidence type="ECO:0000313" key="2">
    <source>
        <dbReference type="Proteomes" id="UP000019373"/>
    </source>
</evidence>
<dbReference type="SUPFAM" id="SSF50978">
    <property type="entry name" value="WD40 repeat-like"/>
    <property type="match status" value="1"/>
</dbReference>
<protein>
    <submittedName>
        <fullName evidence="1">Uncharacterized protein</fullName>
    </submittedName>
</protein>
<gene>
    <name evidence="1" type="ORF">EPUS_07625</name>
</gene>